<evidence type="ECO:0000256" key="7">
    <source>
        <dbReference type="ARBA" id="ARBA00022692"/>
    </source>
</evidence>
<dbReference type="SMART" id="SM00108">
    <property type="entry name" value="B_lectin"/>
    <property type="match status" value="1"/>
</dbReference>
<evidence type="ECO:0000313" key="23">
    <source>
        <dbReference type="EMBL" id="OTG22971.1"/>
    </source>
</evidence>
<evidence type="ECO:0000259" key="21">
    <source>
        <dbReference type="PROSITE" id="PS50927"/>
    </source>
</evidence>
<dbReference type="InParanoid" id="A0A251UKX0"/>
<keyword evidence="11 22" id="KW-0418">Kinase</keyword>
<evidence type="ECO:0000256" key="8">
    <source>
        <dbReference type="ARBA" id="ARBA00022729"/>
    </source>
</evidence>
<dbReference type="InterPro" id="IPR036426">
    <property type="entry name" value="Bulb-type_lectin_dom_sf"/>
</dbReference>
<keyword evidence="13" id="KW-1133">Transmembrane helix</keyword>
<evidence type="ECO:0000256" key="16">
    <source>
        <dbReference type="ARBA" id="ARBA00023170"/>
    </source>
</evidence>
<evidence type="ECO:0000256" key="20">
    <source>
        <dbReference type="SAM" id="SignalP"/>
    </source>
</evidence>
<dbReference type="SUPFAM" id="SSF51110">
    <property type="entry name" value="alpha-D-mannose-specific plant lectins"/>
    <property type="match status" value="1"/>
</dbReference>
<comment type="catalytic activity">
    <reaction evidence="19">
        <text>L-seryl-[protein] + ATP = O-phospho-L-seryl-[protein] + ADP + H(+)</text>
        <dbReference type="Rhea" id="RHEA:17989"/>
        <dbReference type="Rhea" id="RHEA-COMP:9863"/>
        <dbReference type="Rhea" id="RHEA-COMP:11604"/>
        <dbReference type="ChEBI" id="CHEBI:15378"/>
        <dbReference type="ChEBI" id="CHEBI:29999"/>
        <dbReference type="ChEBI" id="CHEBI:30616"/>
        <dbReference type="ChEBI" id="CHEBI:83421"/>
        <dbReference type="ChEBI" id="CHEBI:456216"/>
        <dbReference type="EC" id="2.7.11.1"/>
    </reaction>
</comment>
<evidence type="ECO:0000256" key="17">
    <source>
        <dbReference type="ARBA" id="ARBA00023180"/>
    </source>
</evidence>
<keyword evidence="14" id="KW-0472">Membrane</keyword>
<evidence type="ECO:0000256" key="19">
    <source>
        <dbReference type="ARBA" id="ARBA00048679"/>
    </source>
</evidence>
<dbReference type="AlphaFoldDB" id="A0A251UKX0"/>
<evidence type="ECO:0000256" key="14">
    <source>
        <dbReference type="ARBA" id="ARBA00023136"/>
    </source>
</evidence>
<dbReference type="Proteomes" id="UP000215914">
    <property type="component" value="Chromosome 6"/>
</dbReference>
<keyword evidence="6 22" id="KW-0808">Transferase</keyword>
<keyword evidence="24" id="KW-1185">Reference proteome</keyword>
<keyword evidence="16" id="KW-0675">Receptor</keyword>
<keyword evidence="10" id="KW-0547">Nucleotide-binding</keyword>
<feature type="chain" id="PRO_5012287189" description="non-specific serine/threonine protein kinase" evidence="20">
    <location>
        <begin position="22"/>
        <end position="252"/>
    </location>
</feature>
<proteinExistence type="predicted"/>
<dbReference type="GO" id="GO:0004674">
    <property type="term" value="F:protein serine/threonine kinase activity"/>
    <property type="evidence" value="ECO:0007669"/>
    <property type="project" value="UniProtKB-KW"/>
</dbReference>
<dbReference type="GO" id="GO:0005524">
    <property type="term" value="F:ATP binding"/>
    <property type="evidence" value="ECO:0007669"/>
    <property type="project" value="UniProtKB-KW"/>
</dbReference>
<evidence type="ECO:0000256" key="18">
    <source>
        <dbReference type="ARBA" id="ARBA00047899"/>
    </source>
</evidence>
<dbReference type="FunFam" id="2.90.10.10:FF:000009">
    <property type="entry name" value="Receptor-like serine/threonine-protein kinase SD1-8"/>
    <property type="match status" value="1"/>
</dbReference>
<keyword evidence="9 23" id="KW-0430">Lectin</keyword>
<feature type="domain" description="Bulb-type lectin" evidence="21">
    <location>
        <begin position="24"/>
        <end position="145"/>
    </location>
</feature>
<keyword evidence="5" id="KW-0597">Phosphoprotein</keyword>
<evidence type="ECO:0000256" key="1">
    <source>
        <dbReference type="ARBA" id="ARBA00004251"/>
    </source>
</evidence>
<dbReference type="PROSITE" id="PS50927">
    <property type="entry name" value="BULB_LECTIN"/>
    <property type="match status" value="1"/>
</dbReference>
<keyword evidence="12" id="KW-0067">ATP-binding</keyword>
<evidence type="ECO:0000313" key="24">
    <source>
        <dbReference type="Proteomes" id="UP000215914"/>
    </source>
</evidence>
<evidence type="ECO:0000256" key="11">
    <source>
        <dbReference type="ARBA" id="ARBA00022777"/>
    </source>
</evidence>
<dbReference type="GO" id="GO:0005886">
    <property type="term" value="C:plasma membrane"/>
    <property type="evidence" value="ECO:0007669"/>
    <property type="project" value="UniProtKB-SubCell"/>
</dbReference>
<dbReference type="Gramene" id="mRNA:HanXRQr2_Chr06g0258951">
    <property type="protein sequence ID" value="CDS:HanXRQr2_Chr06g0258951.1"/>
    <property type="gene ID" value="HanXRQr2_Chr06g0258951"/>
</dbReference>
<evidence type="ECO:0000256" key="4">
    <source>
        <dbReference type="ARBA" id="ARBA00022527"/>
    </source>
</evidence>
<keyword evidence="8 20" id="KW-0732">Signal</keyword>
<keyword evidence="7" id="KW-0812">Transmembrane</keyword>
<dbReference type="InterPro" id="IPR001480">
    <property type="entry name" value="Bulb-type_lectin_dom"/>
</dbReference>
<evidence type="ECO:0000256" key="5">
    <source>
        <dbReference type="ARBA" id="ARBA00022553"/>
    </source>
</evidence>
<accession>A0A251UKX0</accession>
<feature type="signal peptide" evidence="20">
    <location>
        <begin position="1"/>
        <end position="21"/>
    </location>
</feature>
<keyword evidence="3" id="KW-1003">Cell membrane</keyword>
<dbReference type="EMBL" id="CM007895">
    <property type="protein sequence ID" value="OTG22971.1"/>
    <property type="molecule type" value="Genomic_DNA"/>
</dbReference>
<evidence type="ECO:0000256" key="9">
    <source>
        <dbReference type="ARBA" id="ARBA00022734"/>
    </source>
</evidence>
<evidence type="ECO:0000313" key="22">
    <source>
        <dbReference type="EMBL" id="KAF5802388.1"/>
    </source>
</evidence>
<evidence type="ECO:0000256" key="6">
    <source>
        <dbReference type="ARBA" id="ARBA00022679"/>
    </source>
</evidence>
<reference evidence="22 24" key="1">
    <citation type="journal article" date="2017" name="Nature">
        <title>The sunflower genome provides insights into oil metabolism, flowering and Asterid evolution.</title>
        <authorList>
            <person name="Badouin H."/>
            <person name="Gouzy J."/>
            <person name="Grassa C.J."/>
            <person name="Murat F."/>
            <person name="Staton S.E."/>
            <person name="Cottret L."/>
            <person name="Lelandais-Briere C."/>
            <person name="Owens G.L."/>
            <person name="Carrere S."/>
            <person name="Mayjonade B."/>
            <person name="Legrand L."/>
            <person name="Gill N."/>
            <person name="Kane N.C."/>
            <person name="Bowers J.E."/>
            <person name="Hubner S."/>
            <person name="Bellec A."/>
            <person name="Berard A."/>
            <person name="Berges H."/>
            <person name="Blanchet N."/>
            <person name="Boniface M.C."/>
            <person name="Brunel D."/>
            <person name="Catrice O."/>
            <person name="Chaidir N."/>
            <person name="Claudel C."/>
            <person name="Donnadieu C."/>
            <person name="Faraut T."/>
            <person name="Fievet G."/>
            <person name="Helmstetter N."/>
            <person name="King M."/>
            <person name="Knapp S.J."/>
            <person name="Lai Z."/>
            <person name="Le Paslier M.C."/>
            <person name="Lippi Y."/>
            <person name="Lorenzon L."/>
            <person name="Mandel J.R."/>
            <person name="Marage G."/>
            <person name="Marchand G."/>
            <person name="Marquand E."/>
            <person name="Bret-Mestries E."/>
            <person name="Morien E."/>
            <person name="Nambeesan S."/>
            <person name="Nguyen T."/>
            <person name="Pegot-Espagnet P."/>
            <person name="Pouilly N."/>
            <person name="Raftis F."/>
            <person name="Sallet E."/>
            <person name="Schiex T."/>
            <person name="Thomas J."/>
            <person name="Vandecasteele C."/>
            <person name="Vares D."/>
            <person name="Vear F."/>
            <person name="Vautrin S."/>
            <person name="Crespi M."/>
            <person name="Mangin B."/>
            <person name="Burke J.M."/>
            <person name="Salse J."/>
            <person name="Munos S."/>
            <person name="Vincourt P."/>
            <person name="Rieseberg L.H."/>
            <person name="Langlade N.B."/>
        </authorList>
    </citation>
    <scope>NUCLEOTIDE SEQUENCE [LARGE SCALE GENOMIC DNA]</scope>
    <source>
        <strain evidence="24">cv. SF193</strain>
        <tissue evidence="22">Leaves</tissue>
    </source>
</reference>
<dbReference type="OrthoDB" id="1936886at2759"/>
<keyword evidence="4 22" id="KW-0723">Serine/threonine-protein kinase</keyword>
<name>A0A251UKX0_HELAN</name>
<dbReference type="Pfam" id="PF01453">
    <property type="entry name" value="B_lectin"/>
    <property type="match status" value="1"/>
</dbReference>
<evidence type="ECO:0000256" key="12">
    <source>
        <dbReference type="ARBA" id="ARBA00022840"/>
    </source>
</evidence>
<gene>
    <name evidence="23" type="ORF">HannXRQ_Chr06g0177231</name>
    <name evidence="22" type="ORF">HanXRQr2_Chr06g0258951</name>
</gene>
<reference evidence="23" key="2">
    <citation type="submission" date="2017-02" db="EMBL/GenBank/DDBJ databases">
        <title>Sunflower complete genome.</title>
        <authorList>
            <person name="Langlade N."/>
            <person name="Munos S."/>
        </authorList>
    </citation>
    <scope>NUCLEOTIDE SEQUENCE [LARGE SCALE GENOMIC DNA]</scope>
    <source>
        <tissue evidence="23">Leaves</tissue>
    </source>
</reference>
<evidence type="ECO:0000256" key="13">
    <source>
        <dbReference type="ARBA" id="ARBA00022989"/>
    </source>
</evidence>
<dbReference type="Gene3D" id="2.90.10.10">
    <property type="entry name" value="Bulb-type lectin domain"/>
    <property type="match status" value="1"/>
</dbReference>
<comment type="subcellular location">
    <subcellularLocation>
        <location evidence="1">Cell membrane</location>
        <topology evidence="1">Single-pass type I membrane protein</topology>
    </subcellularLocation>
</comment>
<sequence length="252" mass="28030">MERVAIYVLLLFSLHIQKIYTAKIGIISDQQFLTEKNTLVSSARTFELGFFKPGSSGNGYLLGIWYKKISVKTVVRVAKRDRPLTVASSGVLKIVHPGSLVLMSNNSIMWSSNTTSSGNATAKLDDSGNLVVIDGHNKSILWQSFDYPTDTFLPGMKFGRDNLTGREWHLSSPKSSEDLAPGKYIVSVDTNGYPQIIIKDTNDSLRFRAGPWNGVGLSGALAFDQKNTLRYNMVISCWQRKFVLNINIICRT</sequence>
<organism evidence="23 24">
    <name type="scientific">Helianthus annuus</name>
    <name type="common">Common sunflower</name>
    <dbReference type="NCBI Taxonomy" id="4232"/>
    <lineage>
        <taxon>Eukaryota</taxon>
        <taxon>Viridiplantae</taxon>
        <taxon>Streptophyta</taxon>
        <taxon>Embryophyta</taxon>
        <taxon>Tracheophyta</taxon>
        <taxon>Spermatophyta</taxon>
        <taxon>Magnoliopsida</taxon>
        <taxon>eudicotyledons</taxon>
        <taxon>Gunneridae</taxon>
        <taxon>Pentapetalae</taxon>
        <taxon>asterids</taxon>
        <taxon>campanulids</taxon>
        <taxon>Asterales</taxon>
        <taxon>Asteraceae</taxon>
        <taxon>Asteroideae</taxon>
        <taxon>Heliantheae alliance</taxon>
        <taxon>Heliantheae</taxon>
        <taxon>Helianthus</taxon>
    </lineage>
</organism>
<reference evidence="22" key="3">
    <citation type="submission" date="2020-06" db="EMBL/GenBank/DDBJ databases">
        <title>Helianthus annuus Genome sequencing and assembly Release 2.</title>
        <authorList>
            <person name="Gouzy J."/>
            <person name="Langlade N."/>
            <person name="Munos S."/>
        </authorList>
    </citation>
    <scope>NUCLEOTIDE SEQUENCE</scope>
    <source>
        <tissue evidence="22">Leaves</tissue>
    </source>
</reference>
<keyword evidence="17" id="KW-0325">Glycoprotein</keyword>
<evidence type="ECO:0000256" key="2">
    <source>
        <dbReference type="ARBA" id="ARBA00012513"/>
    </source>
</evidence>
<evidence type="ECO:0000256" key="15">
    <source>
        <dbReference type="ARBA" id="ARBA00023157"/>
    </source>
</evidence>
<keyword evidence="15" id="KW-1015">Disulfide bond</keyword>
<dbReference type="PANTHER" id="PTHR32444:SF183">
    <property type="entry name" value="APPLE DOMAIN-CONTAINING PROTEIN"/>
    <property type="match status" value="1"/>
</dbReference>
<protein>
    <recommendedName>
        <fullName evidence="2">non-specific serine/threonine protein kinase</fullName>
        <ecNumber evidence="2">2.7.11.1</ecNumber>
    </recommendedName>
</protein>
<evidence type="ECO:0000256" key="10">
    <source>
        <dbReference type="ARBA" id="ARBA00022741"/>
    </source>
</evidence>
<dbReference type="EC" id="2.7.11.1" evidence="2"/>
<dbReference type="GO" id="GO:0030246">
    <property type="term" value="F:carbohydrate binding"/>
    <property type="evidence" value="ECO:0007669"/>
    <property type="project" value="UniProtKB-KW"/>
</dbReference>
<comment type="catalytic activity">
    <reaction evidence="18">
        <text>L-threonyl-[protein] + ATP = O-phospho-L-threonyl-[protein] + ADP + H(+)</text>
        <dbReference type="Rhea" id="RHEA:46608"/>
        <dbReference type="Rhea" id="RHEA-COMP:11060"/>
        <dbReference type="Rhea" id="RHEA-COMP:11605"/>
        <dbReference type="ChEBI" id="CHEBI:15378"/>
        <dbReference type="ChEBI" id="CHEBI:30013"/>
        <dbReference type="ChEBI" id="CHEBI:30616"/>
        <dbReference type="ChEBI" id="CHEBI:61977"/>
        <dbReference type="ChEBI" id="CHEBI:456216"/>
        <dbReference type="EC" id="2.7.11.1"/>
    </reaction>
</comment>
<dbReference type="EMBL" id="MNCJ02000321">
    <property type="protein sequence ID" value="KAF5802388.1"/>
    <property type="molecule type" value="Genomic_DNA"/>
</dbReference>
<dbReference type="PANTHER" id="PTHR32444">
    <property type="entry name" value="BULB-TYPE LECTIN DOMAIN-CONTAINING PROTEIN"/>
    <property type="match status" value="1"/>
</dbReference>
<dbReference type="CDD" id="cd00028">
    <property type="entry name" value="B_lectin"/>
    <property type="match status" value="1"/>
</dbReference>
<evidence type="ECO:0000256" key="3">
    <source>
        <dbReference type="ARBA" id="ARBA00022475"/>
    </source>
</evidence>
<dbReference type="OMA" id="MERVAIY"/>